<gene>
    <name evidence="2" type="ORF">F4562_006920</name>
</gene>
<accession>A0A7W9IND5</accession>
<evidence type="ECO:0000313" key="2">
    <source>
        <dbReference type="EMBL" id="MBB5823771.1"/>
    </source>
</evidence>
<reference evidence="2 3" key="1">
    <citation type="submission" date="2020-08" db="EMBL/GenBank/DDBJ databases">
        <title>Sequencing the genomes of 1000 actinobacteria strains.</title>
        <authorList>
            <person name="Klenk H.-P."/>
        </authorList>
    </citation>
    <scope>NUCLEOTIDE SEQUENCE [LARGE SCALE GENOMIC DNA]</scope>
    <source>
        <strain evidence="2 3">DSM 46887</strain>
    </source>
</reference>
<protein>
    <submittedName>
        <fullName evidence="2">Uncharacterized protein</fullName>
    </submittedName>
</protein>
<feature type="region of interest" description="Disordered" evidence="1">
    <location>
        <begin position="91"/>
        <end position="110"/>
    </location>
</feature>
<dbReference type="Proteomes" id="UP000540685">
    <property type="component" value="Unassembled WGS sequence"/>
</dbReference>
<dbReference type="AlphaFoldDB" id="A0A7W9IND5"/>
<dbReference type="EMBL" id="JACHMP010000002">
    <property type="protein sequence ID" value="MBB5823771.1"/>
    <property type="molecule type" value="Genomic_DNA"/>
</dbReference>
<evidence type="ECO:0000256" key="1">
    <source>
        <dbReference type="SAM" id="MobiDB-lite"/>
    </source>
</evidence>
<feature type="compositionally biased region" description="Basic and acidic residues" evidence="1">
    <location>
        <begin position="91"/>
        <end position="104"/>
    </location>
</feature>
<comment type="caution">
    <text evidence="2">The sequence shown here is derived from an EMBL/GenBank/DDBJ whole genome shotgun (WGS) entry which is preliminary data.</text>
</comment>
<organism evidence="2 3">
    <name type="scientific">Streptosporangium becharense</name>
    <dbReference type="NCBI Taxonomy" id="1816182"/>
    <lineage>
        <taxon>Bacteria</taxon>
        <taxon>Bacillati</taxon>
        <taxon>Actinomycetota</taxon>
        <taxon>Actinomycetes</taxon>
        <taxon>Streptosporangiales</taxon>
        <taxon>Streptosporangiaceae</taxon>
        <taxon>Streptosporangium</taxon>
    </lineage>
</organism>
<sequence length="110" mass="12011">MAFRMTIQGETFETDPNRLALHEGIALQKATGLTAKDLEAGMQNGDFLALAAYVWINLKFRLGKDVSWAQIETGEYEIDLAAIKVERIDEPGPTKAGRARDRAATSKSAG</sequence>
<name>A0A7W9IND5_9ACTN</name>
<evidence type="ECO:0000313" key="3">
    <source>
        <dbReference type="Proteomes" id="UP000540685"/>
    </source>
</evidence>
<proteinExistence type="predicted"/>
<dbReference type="RefSeq" id="WP_184538062.1">
    <property type="nucleotide sequence ID" value="NZ_JACHMP010000002.1"/>
</dbReference>
<keyword evidence="3" id="KW-1185">Reference proteome</keyword>